<dbReference type="AlphaFoldDB" id="A0A1R4A6R0"/>
<dbReference type="GO" id="GO:0003677">
    <property type="term" value="F:DNA binding"/>
    <property type="evidence" value="ECO:0007669"/>
    <property type="project" value="InterPro"/>
</dbReference>
<dbReference type="EMBL" id="LT719092">
    <property type="protein sequence ID" value="SJK84746.1"/>
    <property type="molecule type" value="Genomic_DNA"/>
</dbReference>
<dbReference type="KEGG" id="cdiv:CPM_0808"/>
<name>A0A1R4A6R0_9ARCH</name>
<reference evidence="4" key="1">
    <citation type="submission" date="2016-06" db="EMBL/GenBank/DDBJ databases">
        <authorList>
            <person name="Toshchakov V.S."/>
        </authorList>
    </citation>
    <scope>NUCLEOTIDE SEQUENCE [LARGE SCALE GENOMIC DNA]</scope>
    <source>
        <strain>PM4 (JCM 30641</strain>
        <strain evidence="4">\VKM B-2940)</strain>
    </source>
</reference>
<sequence>MRTNIRNIYRNICITDSVYVDIGTKKVKGKVYPRYLIRESRWENGGSKQRTVANISDCSLEEVIAIKLALKYKGNITDVLRDIDEIHTEQGLSVGAVFSLFKAARDLGIAKALGNSENAKLSLWMILARLIEPGSRLANVRLAQRHAAVDVLGLNNFNEDDLYGAMDWIESDQRRIEKRLFHARYGEKRPTLYLYDVTSSYLEGEKNEYADWGYNRDKKKGKKQIVIGLLTDDEGWPISIEVFPGNTSDVKTFASQVKKLAHEFGCESVALVGDRGMIKSDQMDVLAEQKFYYITATTKSQMETLLKQGTIQLELFTEELCEIENEGIRYILRKNPVRASEIGESRNEKMETIRKLIETENEYLEDHKRAKVITALRNVEARIVKLNLSPLVKVESSGRTLAMKIDDTALREESYLDGCYVIRTNLPVDRGSMETIHGRYKDLANVEWAFRTMKSDEIELRPINVRLKPRTRAHAFIAMLSYIIEKRLRDKWKDINITVQEGIHELSSINCITVQVGAVKYNQIPEPREIGSKLLGALSVTLPKAITCSNVRISTRKKLELKRKK</sequence>
<evidence type="ECO:0000313" key="2">
    <source>
        <dbReference type="EMBL" id="SJK84655.1"/>
    </source>
</evidence>
<evidence type="ECO:0000259" key="1">
    <source>
        <dbReference type="Pfam" id="PF01609"/>
    </source>
</evidence>
<dbReference type="InterPro" id="IPR002559">
    <property type="entry name" value="Transposase_11"/>
</dbReference>
<dbReference type="GO" id="GO:0006313">
    <property type="term" value="P:DNA transposition"/>
    <property type="evidence" value="ECO:0007669"/>
    <property type="project" value="InterPro"/>
</dbReference>
<dbReference type="Proteomes" id="UP000187822">
    <property type="component" value="Chromosome I"/>
</dbReference>
<organism evidence="2 4">
    <name type="scientific">Cuniculiplasma divulgatum</name>
    <dbReference type="NCBI Taxonomy" id="1673428"/>
    <lineage>
        <taxon>Archaea</taxon>
        <taxon>Methanobacteriati</taxon>
        <taxon>Thermoplasmatota</taxon>
        <taxon>Thermoplasmata</taxon>
        <taxon>Thermoplasmatales</taxon>
        <taxon>Cuniculiplasmataceae</taxon>
        <taxon>Cuniculiplasma</taxon>
    </lineage>
</organism>
<dbReference type="KEGG" id="cdiv:CPM_0904"/>
<feature type="domain" description="Transposase IS4-like" evidence="1">
    <location>
        <begin position="190"/>
        <end position="483"/>
    </location>
</feature>
<dbReference type="NCBIfam" id="NF033559">
    <property type="entry name" value="transpos_IS1634"/>
    <property type="match status" value="1"/>
</dbReference>
<keyword evidence="4" id="KW-1185">Reference proteome</keyword>
<evidence type="ECO:0000313" key="4">
    <source>
        <dbReference type="Proteomes" id="UP000187822"/>
    </source>
</evidence>
<dbReference type="EMBL" id="LT719092">
    <property type="protein sequence ID" value="SJK84655.1"/>
    <property type="molecule type" value="Genomic_DNA"/>
</dbReference>
<dbReference type="GO" id="GO:0004803">
    <property type="term" value="F:transposase activity"/>
    <property type="evidence" value="ECO:0007669"/>
    <property type="project" value="InterPro"/>
</dbReference>
<dbReference type="PANTHER" id="PTHR34614">
    <property type="match status" value="1"/>
</dbReference>
<dbReference type="Pfam" id="PF01609">
    <property type="entry name" value="DDE_Tnp_1"/>
    <property type="match status" value="1"/>
</dbReference>
<dbReference type="InterPro" id="IPR047654">
    <property type="entry name" value="IS1634_transpos"/>
</dbReference>
<evidence type="ECO:0000313" key="3">
    <source>
        <dbReference type="EMBL" id="SJK84746.1"/>
    </source>
</evidence>
<accession>A0A1R4A6R0</accession>
<proteinExistence type="predicted"/>
<reference evidence="2" key="2">
    <citation type="submission" date="2016-06" db="EMBL/GenBank/DDBJ databases">
        <authorList>
            <person name="Olsen C.W."/>
            <person name="Carey S."/>
            <person name="Hinshaw L."/>
            <person name="Karasin A.I."/>
        </authorList>
    </citation>
    <scope>NUCLEOTIDE SEQUENCE [LARGE SCALE GENOMIC DNA]</scope>
    <source>
        <strain evidence="2">PM4</strain>
    </source>
</reference>
<protein>
    <submittedName>
        <fullName evidence="2">IS1634 family transposase</fullName>
    </submittedName>
</protein>
<gene>
    <name evidence="2" type="ORF">CPM_0808</name>
    <name evidence="3" type="ORF">CPM_0904</name>
</gene>
<dbReference type="PANTHER" id="PTHR34614:SF2">
    <property type="entry name" value="TRANSPOSASE IS4-LIKE DOMAIN-CONTAINING PROTEIN"/>
    <property type="match status" value="1"/>
</dbReference>